<name>A0A194V6C7_CYTMA</name>
<keyword evidence="3 6" id="KW-0349">Heme</keyword>
<dbReference type="InterPro" id="IPR001128">
    <property type="entry name" value="Cyt_P450"/>
</dbReference>
<feature type="binding site" description="axial binding residue" evidence="6">
    <location>
        <position position="491"/>
    </location>
    <ligand>
        <name>heme</name>
        <dbReference type="ChEBI" id="CHEBI:30413"/>
    </ligand>
    <ligandPart>
        <name>Fe</name>
        <dbReference type="ChEBI" id="CHEBI:18248"/>
    </ligandPart>
</feature>
<protein>
    <submittedName>
        <fullName evidence="8">Cytochrome P450 4X1</fullName>
    </submittedName>
</protein>
<dbReference type="CDD" id="cd11070">
    <property type="entry name" value="CYP56-like"/>
    <property type="match status" value="1"/>
</dbReference>
<proteinExistence type="inferred from homology"/>
<dbReference type="InterPro" id="IPR036396">
    <property type="entry name" value="Cyt_P450_sf"/>
</dbReference>
<evidence type="ECO:0000313" key="8">
    <source>
        <dbReference type="EMBL" id="KUI59522.1"/>
    </source>
</evidence>
<dbReference type="Pfam" id="PF00067">
    <property type="entry name" value="p450"/>
    <property type="match status" value="1"/>
</dbReference>
<dbReference type="InterPro" id="IPR050121">
    <property type="entry name" value="Cytochrome_P450_monoxygenase"/>
</dbReference>
<dbReference type="Proteomes" id="UP000078576">
    <property type="component" value="Unassembled WGS sequence"/>
</dbReference>
<evidence type="ECO:0000313" key="9">
    <source>
        <dbReference type="Proteomes" id="UP000078576"/>
    </source>
</evidence>
<dbReference type="OrthoDB" id="1470350at2759"/>
<sequence>MALLSAALSLTLGSLIIALLYSGVCLFRNYLVARKFGVPVRIILIDHVNPFWLVVDRQVISLIKCLPFGLGSNSFTRYNFRGWEVPDRYFSHHEMGDAYVLVSPGNIWLYVADPDTVADIQRRGNEFPRDVSVTAILDVFGPNISTAQGAQWLKHRRITASSFNDQNNVIVWSESVTVAHDILRYWTSKPAVQTAADDLRTLSLHVMSRAGFGKSSKFQNQEERDAAEQAGGMSYQASLKMILENCVLIFALGRKTLSYPWLPSKLQQLNKACVSFQSHMTKVYEEEKQSIAEARNADRNFMASLVRASQDARLGGLTESEIYGNMFTFNFAGHDTTAHTFTFALYFLAANPDVQDWVSEEINYVMGQGSPEEWVFSNSTRLKRCLAVMYETLRLYTPVPTSKIVDGNLPQSLIIGNKTVVLPPKTMVVPSYSSLQTDPKYWGNDSLVWRPSRFIRSPIKGGASTQPLDDEEFINPQRGTFLAWSGGARDCVGRKFSQVEFVAVMASLFQDWRVKPVMAEGETAEAARKRVLDQIETDSAPVLLLQMLHPERCPLVWEKR</sequence>
<evidence type="ECO:0000256" key="2">
    <source>
        <dbReference type="ARBA" id="ARBA00010617"/>
    </source>
</evidence>
<comment type="cofactor">
    <cofactor evidence="1 6">
        <name>heme</name>
        <dbReference type="ChEBI" id="CHEBI:30413"/>
    </cofactor>
</comment>
<dbReference type="GO" id="GO:0020037">
    <property type="term" value="F:heme binding"/>
    <property type="evidence" value="ECO:0007669"/>
    <property type="project" value="InterPro"/>
</dbReference>
<dbReference type="PANTHER" id="PTHR24305">
    <property type="entry name" value="CYTOCHROME P450"/>
    <property type="match status" value="1"/>
</dbReference>
<dbReference type="STRING" id="694573.A0A194V6C7"/>
<keyword evidence="7" id="KW-0560">Oxidoreductase</keyword>
<keyword evidence="7" id="KW-0503">Monooxygenase</keyword>
<evidence type="ECO:0000256" key="5">
    <source>
        <dbReference type="ARBA" id="ARBA00023004"/>
    </source>
</evidence>
<dbReference type="GO" id="GO:0005506">
    <property type="term" value="F:iron ion binding"/>
    <property type="evidence" value="ECO:0007669"/>
    <property type="project" value="InterPro"/>
</dbReference>
<keyword evidence="5 6" id="KW-0408">Iron</keyword>
<dbReference type="PRINTS" id="PR00385">
    <property type="entry name" value="P450"/>
</dbReference>
<dbReference type="SUPFAM" id="SSF48264">
    <property type="entry name" value="Cytochrome P450"/>
    <property type="match status" value="1"/>
</dbReference>
<dbReference type="PANTHER" id="PTHR24305:SF166">
    <property type="entry name" value="CYTOCHROME P450 12A4, MITOCHONDRIAL-RELATED"/>
    <property type="match status" value="1"/>
</dbReference>
<dbReference type="EMBL" id="KN714731">
    <property type="protein sequence ID" value="KUI59522.1"/>
    <property type="molecule type" value="Genomic_DNA"/>
</dbReference>
<evidence type="ECO:0000256" key="3">
    <source>
        <dbReference type="ARBA" id="ARBA00022617"/>
    </source>
</evidence>
<gene>
    <name evidence="8" type="ORF">VP1G_06756</name>
</gene>
<evidence type="ECO:0000256" key="4">
    <source>
        <dbReference type="ARBA" id="ARBA00022723"/>
    </source>
</evidence>
<evidence type="ECO:0000256" key="1">
    <source>
        <dbReference type="ARBA" id="ARBA00001971"/>
    </source>
</evidence>
<accession>A0A194V6C7</accession>
<dbReference type="Gene3D" id="1.10.630.10">
    <property type="entry name" value="Cytochrome P450"/>
    <property type="match status" value="1"/>
</dbReference>
<dbReference type="PRINTS" id="PR00463">
    <property type="entry name" value="EP450I"/>
</dbReference>
<comment type="similarity">
    <text evidence="2 7">Belongs to the cytochrome P450 family.</text>
</comment>
<organism evidence="8 9">
    <name type="scientific">Cytospora mali</name>
    <name type="common">Apple Valsa canker fungus</name>
    <name type="synonym">Valsa mali</name>
    <dbReference type="NCBI Taxonomy" id="578113"/>
    <lineage>
        <taxon>Eukaryota</taxon>
        <taxon>Fungi</taxon>
        <taxon>Dikarya</taxon>
        <taxon>Ascomycota</taxon>
        <taxon>Pezizomycotina</taxon>
        <taxon>Sordariomycetes</taxon>
        <taxon>Sordariomycetidae</taxon>
        <taxon>Diaporthales</taxon>
        <taxon>Cytosporaceae</taxon>
        <taxon>Cytospora</taxon>
    </lineage>
</organism>
<dbReference type="PROSITE" id="PS00086">
    <property type="entry name" value="CYTOCHROME_P450"/>
    <property type="match status" value="1"/>
</dbReference>
<evidence type="ECO:0000256" key="7">
    <source>
        <dbReference type="RuleBase" id="RU000461"/>
    </source>
</evidence>
<dbReference type="AlphaFoldDB" id="A0A194V6C7"/>
<keyword evidence="9" id="KW-1185">Reference proteome</keyword>
<dbReference type="GO" id="GO:0004497">
    <property type="term" value="F:monooxygenase activity"/>
    <property type="evidence" value="ECO:0007669"/>
    <property type="project" value="UniProtKB-KW"/>
</dbReference>
<dbReference type="InterPro" id="IPR002401">
    <property type="entry name" value="Cyt_P450_E_grp-I"/>
</dbReference>
<reference evidence="9" key="1">
    <citation type="submission" date="2014-12" db="EMBL/GenBank/DDBJ databases">
        <title>Genome Sequence of Valsa Canker Pathogens Uncovers a Specific Adaption of Colonization on Woody Bark.</title>
        <authorList>
            <person name="Yin Z."/>
            <person name="Liu H."/>
            <person name="Gao X."/>
            <person name="Li Z."/>
            <person name="Song N."/>
            <person name="Ke X."/>
            <person name="Dai Q."/>
            <person name="Wu Y."/>
            <person name="Sun Y."/>
            <person name="Xu J.-R."/>
            <person name="Kang Z.K."/>
            <person name="Wang L."/>
            <person name="Huang L."/>
        </authorList>
    </citation>
    <scope>NUCLEOTIDE SEQUENCE [LARGE SCALE GENOMIC DNA]</scope>
    <source>
        <strain evidence="9">SXYL134</strain>
    </source>
</reference>
<evidence type="ECO:0000256" key="6">
    <source>
        <dbReference type="PIRSR" id="PIRSR602401-1"/>
    </source>
</evidence>
<dbReference type="InterPro" id="IPR017972">
    <property type="entry name" value="Cyt_P450_CS"/>
</dbReference>
<dbReference type="GO" id="GO:0016705">
    <property type="term" value="F:oxidoreductase activity, acting on paired donors, with incorporation or reduction of molecular oxygen"/>
    <property type="evidence" value="ECO:0007669"/>
    <property type="project" value="InterPro"/>
</dbReference>
<keyword evidence="4 6" id="KW-0479">Metal-binding</keyword>